<dbReference type="InterPro" id="IPR001789">
    <property type="entry name" value="Sig_transdc_resp-reg_receiver"/>
</dbReference>
<dbReference type="PROSITE" id="PS50110">
    <property type="entry name" value="RESPONSE_REGULATORY"/>
    <property type="match status" value="1"/>
</dbReference>
<dbReference type="EMBL" id="SIHJ01000001">
    <property type="protein sequence ID" value="TWT37791.1"/>
    <property type="molecule type" value="Genomic_DNA"/>
</dbReference>
<dbReference type="InterPro" id="IPR011006">
    <property type="entry name" value="CheY-like_superfamily"/>
</dbReference>
<protein>
    <submittedName>
        <fullName evidence="4">Hydrogenase transcriptional regulatory protein hupR1</fullName>
    </submittedName>
</protein>
<dbReference type="RefSeq" id="WP_146565097.1">
    <property type="nucleotide sequence ID" value="NZ_SIHJ01000001.1"/>
</dbReference>
<evidence type="ECO:0000259" key="3">
    <source>
        <dbReference type="PROSITE" id="PS50110"/>
    </source>
</evidence>
<proteinExistence type="predicted"/>
<dbReference type="SUPFAM" id="SSF52172">
    <property type="entry name" value="CheY-like"/>
    <property type="match status" value="1"/>
</dbReference>
<reference evidence="4 5" key="1">
    <citation type="submission" date="2019-02" db="EMBL/GenBank/DDBJ databases">
        <title>Deep-cultivation of Planctomycetes and their phenomic and genomic characterization uncovers novel biology.</title>
        <authorList>
            <person name="Wiegand S."/>
            <person name="Jogler M."/>
            <person name="Boedeker C."/>
            <person name="Pinto D."/>
            <person name="Vollmers J."/>
            <person name="Rivas-Marin E."/>
            <person name="Kohn T."/>
            <person name="Peeters S.H."/>
            <person name="Heuer A."/>
            <person name="Rast P."/>
            <person name="Oberbeckmann S."/>
            <person name="Bunk B."/>
            <person name="Jeske O."/>
            <person name="Meyerdierks A."/>
            <person name="Storesund J.E."/>
            <person name="Kallscheuer N."/>
            <person name="Luecker S."/>
            <person name="Lage O.M."/>
            <person name="Pohl T."/>
            <person name="Merkel B.J."/>
            <person name="Hornburger P."/>
            <person name="Mueller R.-W."/>
            <person name="Bruemmer F."/>
            <person name="Labrenz M."/>
            <person name="Spormann A.M."/>
            <person name="Op Den Camp H."/>
            <person name="Overmann J."/>
            <person name="Amann R."/>
            <person name="Jetten M.S.M."/>
            <person name="Mascher T."/>
            <person name="Medema M.H."/>
            <person name="Devos D.P."/>
            <person name="Kaster A.-K."/>
            <person name="Ovreas L."/>
            <person name="Rohde M."/>
            <person name="Galperin M.Y."/>
            <person name="Jogler C."/>
        </authorList>
    </citation>
    <scope>NUCLEOTIDE SEQUENCE [LARGE SCALE GENOMIC DNA]</scope>
    <source>
        <strain evidence="4 5">KOR34</strain>
    </source>
</reference>
<evidence type="ECO:0000313" key="4">
    <source>
        <dbReference type="EMBL" id="TWT37791.1"/>
    </source>
</evidence>
<dbReference type="Pfam" id="PF00072">
    <property type="entry name" value="Response_reg"/>
    <property type="match status" value="1"/>
</dbReference>
<dbReference type="OrthoDB" id="9802066at2"/>
<evidence type="ECO:0000256" key="1">
    <source>
        <dbReference type="ARBA" id="ARBA00022553"/>
    </source>
</evidence>
<keyword evidence="1 2" id="KW-0597">Phosphoprotein</keyword>
<organism evidence="4 5">
    <name type="scientific">Posidoniimonas corsicana</name>
    <dbReference type="NCBI Taxonomy" id="1938618"/>
    <lineage>
        <taxon>Bacteria</taxon>
        <taxon>Pseudomonadati</taxon>
        <taxon>Planctomycetota</taxon>
        <taxon>Planctomycetia</taxon>
        <taxon>Pirellulales</taxon>
        <taxon>Lacipirellulaceae</taxon>
        <taxon>Posidoniimonas</taxon>
    </lineage>
</organism>
<name>A0A5C5VI48_9BACT</name>
<accession>A0A5C5VI48</accession>
<sequence length="127" mass="14002">MTSRVLFVDDEGIVLKSLNRALSTTYDITTAYSAEEALRLLSEQKFAVVVTDMRMPGGDGMWLIRQAGEMSPNTSFIVLTGNCDDATRDTAMASGKVFSFLNKPCPIDLLEEQIDKAIEARLAVHRV</sequence>
<evidence type="ECO:0000313" key="5">
    <source>
        <dbReference type="Proteomes" id="UP000316714"/>
    </source>
</evidence>
<dbReference type="SMART" id="SM00448">
    <property type="entry name" value="REC"/>
    <property type="match status" value="1"/>
</dbReference>
<dbReference type="Proteomes" id="UP000316714">
    <property type="component" value="Unassembled WGS sequence"/>
</dbReference>
<dbReference type="AlphaFoldDB" id="A0A5C5VI48"/>
<dbReference type="GO" id="GO:0000160">
    <property type="term" value="P:phosphorelay signal transduction system"/>
    <property type="evidence" value="ECO:0007669"/>
    <property type="project" value="InterPro"/>
</dbReference>
<feature type="modified residue" description="4-aspartylphosphate" evidence="2">
    <location>
        <position position="52"/>
    </location>
</feature>
<dbReference type="PANTHER" id="PTHR44591">
    <property type="entry name" value="STRESS RESPONSE REGULATOR PROTEIN 1"/>
    <property type="match status" value="1"/>
</dbReference>
<dbReference type="InterPro" id="IPR050595">
    <property type="entry name" value="Bact_response_regulator"/>
</dbReference>
<evidence type="ECO:0000256" key="2">
    <source>
        <dbReference type="PROSITE-ProRule" id="PRU00169"/>
    </source>
</evidence>
<keyword evidence="5" id="KW-1185">Reference proteome</keyword>
<gene>
    <name evidence="4" type="primary">hupR1</name>
    <name evidence="4" type="ORF">KOR34_27550</name>
</gene>
<feature type="domain" description="Response regulatory" evidence="3">
    <location>
        <begin position="4"/>
        <end position="118"/>
    </location>
</feature>
<dbReference type="PANTHER" id="PTHR44591:SF19">
    <property type="entry name" value="TWO-COMPONENT RESPONSE REGULATOR-RELATED"/>
    <property type="match status" value="1"/>
</dbReference>
<dbReference type="Gene3D" id="3.40.50.2300">
    <property type="match status" value="1"/>
</dbReference>
<comment type="caution">
    <text evidence="4">The sequence shown here is derived from an EMBL/GenBank/DDBJ whole genome shotgun (WGS) entry which is preliminary data.</text>
</comment>